<evidence type="ECO:0000256" key="5">
    <source>
        <dbReference type="ARBA" id="ARBA00022485"/>
    </source>
</evidence>
<evidence type="ECO:0000256" key="2">
    <source>
        <dbReference type="ARBA" id="ARBA00004742"/>
    </source>
</evidence>
<evidence type="ECO:0000256" key="1">
    <source>
        <dbReference type="ARBA" id="ARBA00001966"/>
    </source>
</evidence>
<dbReference type="GO" id="GO:0051539">
    <property type="term" value="F:4 iron, 4 sulfur cluster binding"/>
    <property type="evidence" value="ECO:0007669"/>
    <property type="project" value="UniProtKB-UniRule"/>
</dbReference>
<reference evidence="13" key="1">
    <citation type="journal article" date="2021" name="PeerJ">
        <title>Extensive microbial diversity within the chicken gut microbiome revealed by metagenomics and culture.</title>
        <authorList>
            <person name="Gilroy R."/>
            <person name="Ravi A."/>
            <person name="Getino M."/>
            <person name="Pursley I."/>
            <person name="Horton D.L."/>
            <person name="Alikhan N.F."/>
            <person name="Baker D."/>
            <person name="Gharbi K."/>
            <person name="Hall N."/>
            <person name="Watson M."/>
            <person name="Adriaenssens E.M."/>
            <person name="Foster-Nyarko E."/>
            <person name="Jarju S."/>
            <person name="Secka A."/>
            <person name="Antonio M."/>
            <person name="Oren A."/>
            <person name="Chaudhuri R.R."/>
            <person name="La Ragione R."/>
            <person name="Hildebrand F."/>
            <person name="Pallen M.J."/>
        </authorList>
    </citation>
    <scope>NUCLEOTIDE SEQUENCE</scope>
    <source>
        <strain evidence="13">5933</strain>
    </source>
</reference>
<comment type="caution">
    <text evidence="13">The sequence shown here is derived from an EMBL/GenBank/DDBJ whole genome shotgun (WGS) entry which is preliminary data.</text>
</comment>
<dbReference type="PANTHER" id="PTHR30182:SF1">
    <property type="entry name" value="L-SERINE DEHYDRATASE 1"/>
    <property type="match status" value="1"/>
</dbReference>
<keyword evidence="6 11" id="KW-0479">Metal-binding</keyword>
<keyword evidence="5 11" id="KW-0004">4Fe-4S</keyword>
<keyword evidence="9 11" id="KW-0456">Lyase</keyword>
<keyword evidence="8 11" id="KW-0411">Iron-sulfur</keyword>
<evidence type="ECO:0000256" key="8">
    <source>
        <dbReference type="ARBA" id="ARBA00023014"/>
    </source>
</evidence>
<evidence type="ECO:0000313" key="13">
    <source>
        <dbReference type="EMBL" id="HJC71542.1"/>
    </source>
</evidence>
<comment type="catalytic activity">
    <reaction evidence="10 11">
        <text>L-serine = pyruvate + NH4(+)</text>
        <dbReference type="Rhea" id="RHEA:19169"/>
        <dbReference type="ChEBI" id="CHEBI:15361"/>
        <dbReference type="ChEBI" id="CHEBI:28938"/>
        <dbReference type="ChEBI" id="CHEBI:33384"/>
        <dbReference type="EC" id="4.3.1.17"/>
    </reaction>
</comment>
<dbReference type="AlphaFoldDB" id="A0A9D2Q2A1"/>
<reference evidence="13" key="2">
    <citation type="submission" date="2021-04" db="EMBL/GenBank/DDBJ databases">
        <authorList>
            <person name="Gilroy R."/>
        </authorList>
    </citation>
    <scope>NUCLEOTIDE SEQUENCE</scope>
    <source>
        <strain evidence="13">5933</strain>
    </source>
</reference>
<evidence type="ECO:0000256" key="7">
    <source>
        <dbReference type="ARBA" id="ARBA00023004"/>
    </source>
</evidence>
<dbReference type="PANTHER" id="PTHR30182">
    <property type="entry name" value="L-SERINE DEHYDRATASE"/>
    <property type="match status" value="1"/>
</dbReference>
<dbReference type="InterPro" id="IPR004642">
    <property type="entry name" value="Ser_deHydtase_asu"/>
</dbReference>
<name>A0A9D2Q2A1_9FIRM</name>
<evidence type="ECO:0000256" key="3">
    <source>
        <dbReference type="ARBA" id="ARBA00008636"/>
    </source>
</evidence>
<evidence type="ECO:0000256" key="6">
    <source>
        <dbReference type="ARBA" id="ARBA00022723"/>
    </source>
</evidence>
<keyword evidence="4 11" id="KW-0312">Gluconeogenesis</keyword>
<dbReference type="GO" id="GO:0003941">
    <property type="term" value="F:L-serine ammonia-lyase activity"/>
    <property type="evidence" value="ECO:0007669"/>
    <property type="project" value="UniProtKB-UniRule"/>
</dbReference>
<dbReference type="Pfam" id="PF03313">
    <property type="entry name" value="SDH_alpha"/>
    <property type="match status" value="1"/>
</dbReference>
<comment type="pathway">
    <text evidence="2">Carbohydrate biosynthesis; gluconeogenesis.</text>
</comment>
<keyword evidence="7 11" id="KW-0408">Iron</keyword>
<dbReference type="EC" id="4.3.1.17" evidence="11"/>
<dbReference type="InterPro" id="IPR005130">
    <property type="entry name" value="Ser_deHydtase-like_asu"/>
</dbReference>
<accession>A0A9D2Q2A1</accession>
<feature type="domain" description="Serine dehydratase-like alpha subunit" evidence="12">
    <location>
        <begin position="34"/>
        <end position="295"/>
    </location>
</feature>
<evidence type="ECO:0000256" key="9">
    <source>
        <dbReference type="ARBA" id="ARBA00023239"/>
    </source>
</evidence>
<dbReference type="GO" id="GO:0046872">
    <property type="term" value="F:metal ion binding"/>
    <property type="evidence" value="ECO:0007669"/>
    <property type="project" value="UniProtKB-KW"/>
</dbReference>
<evidence type="ECO:0000313" key="14">
    <source>
        <dbReference type="Proteomes" id="UP000823918"/>
    </source>
</evidence>
<dbReference type="GO" id="GO:0006094">
    <property type="term" value="P:gluconeogenesis"/>
    <property type="evidence" value="ECO:0007669"/>
    <property type="project" value="UniProtKB-KW"/>
</dbReference>
<comment type="similarity">
    <text evidence="3 11">Belongs to the iron-sulfur dependent L-serine dehydratase family.</text>
</comment>
<sequence length="323" mass="33384">MSSASQNWILWHKEAVMFEFSYDSVAELIRAAQEHGLSVSELVLRQQAAQLEKPAEEVYETMRRSYEVMAQAAESGLQEGVRSASGLTGGDANRLHRHLQENGSLTEGLLPQALSIALAVSEWNAAMGRIVAAPTAGSCGILPAALLTLQRRRNLSEKACVMALFTASGIGMVIARNASISGAEGGCQAECGSASAMAAAALCELCGGTPAMIGHSVAIALKNILGLVCDPVAGLVEIPCEKRNASGVANAFVAAELALAGIESAIPVDEVILAMKRVGDALPTALRETAEGGLAATPTAQALYEKVFGTAQTGCGGCRACRS</sequence>
<organism evidence="13 14">
    <name type="scientific">Candidatus Ruthenibacterium merdavium</name>
    <dbReference type="NCBI Taxonomy" id="2838752"/>
    <lineage>
        <taxon>Bacteria</taxon>
        <taxon>Bacillati</taxon>
        <taxon>Bacillota</taxon>
        <taxon>Clostridia</taxon>
        <taxon>Eubacteriales</taxon>
        <taxon>Oscillospiraceae</taxon>
        <taxon>Ruthenibacterium</taxon>
    </lineage>
</organism>
<comment type="cofactor">
    <cofactor evidence="1 11">
        <name>[4Fe-4S] cluster</name>
        <dbReference type="ChEBI" id="CHEBI:49883"/>
    </cofactor>
</comment>
<protein>
    <recommendedName>
        <fullName evidence="11">L-serine dehydratase</fullName>
        <ecNumber evidence="11">4.3.1.17</ecNumber>
    </recommendedName>
</protein>
<proteinExistence type="inferred from homology"/>
<evidence type="ECO:0000256" key="10">
    <source>
        <dbReference type="ARBA" id="ARBA00049406"/>
    </source>
</evidence>
<evidence type="ECO:0000259" key="12">
    <source>
        <dbReference type="Pfam" id="PF03313"/>
    </source>
</evidence>
<dbReference type="Proteomes" id="UP000823918">
    <property type="component" value="Unassembled WGS sequence"/>
</dbReference>
<evidence type="ECO:0000256" key="11">
    <source>
        <dbReference type="RuleBase" id="RU366059"/>
    </source>
</evidence>
<dbReference type="NCBIfam" id="TIGR00718">
    <property type="entry name" value="sda_alpha"/>
    <property type="match status" value="1"/>
</dbReference>
<dbReference type="InterPro" id="IPR051318">
    <property type="entry name" value="Fe-S_L-Ser"/>
</dbReference>
<gene>
    <name evidence="13" type="primary">sdaAA</name>
    <name evidence="13" type="ORF">H9698_01945</name>
</gene>
<dbReference type="EMBL" id="DWWA01000010">
    <property type="protein sequence ID" value="HJC71542.1"/>
    <property type="molecule type" value="Genomic_DNA"/>
</dbReference>
<evidence type="ECO:0000256" key="4">
    <source>
        <dbReference type="ARBA" id="ARBA00022432"/>
    </source>
</evidence>